<organism evidence="1">
    <name type="scientific">gut metagenome</name>
    <dbReference type="NCBI Taxonomy" id="749906"/>
    <lineage>
        <taxon>unclassified sequences</taxon>
        <taxon>metagenomes</taxon>
        <taxon>organismal metagenomes</taxon>
    </lineage>
</organism>
<sequence>GSFKLPLTVVEEFLVNPFTNSHEKFRTKDGLLLEILQSDKVLHVEIFPYAKNSSFVAASKHVLDDIVDVAISGLYVS</sequence>
<reference evidence="1" key="1">
    <citation type="journal article" date="2012" name="PLoS ONE">
        <title>Gene sets for utilization of primary and secondary nutrition supplies in the distal gut of endangered iberian lynx.</title>
        <authorList>
            <person name="Alcaide M."/>
            <person name="Messina E."/>
            <person name="Richter M."/>
            <person name="Bargiela R."/>
            <person name="Peplies J."/>
            <person name="Huws S.A."/>
            <person name="Newbold C.J."/>
            <person name="Golyshin P.N."/>
            <person name="Simon M.A."/>
            <person name="Lopez G."/>
            <person name="Yakimov M.M."/>
            <person name="Ferrer M."/>
        </authorList>
    </citation>
    <scope>NUCLEOTIDE SEQUENCE</scope>
</reference>
<name>J9F6D0_9ZZZZ</name>
<proteinExistence type="predicted"/>
<comment type="caution">
    <text evidence="1">The sequence shown here is derived from an EMBL/GenBank/DDBJ whole genome shotgun (WGS) entry which is preliminary data.</text>
</comment>
<protein>
    <submittedName>
        <fullName evidence="1">Uncharacterized protein</fullName>
    </submittedName>
</protein>
<evidence type="ECO:0000313" key="1">
    <source>
        <dbReference type="EMBL" id="EJW90451.1"/>
    </source>
</evidence>
<feature type="non-terminal residue" evidence="1">
    <location>
        <position position="1"/>
    </location>
</feature>
<dbReference type="EMBL" id="AMCI01008834">
    <property type="protein sequence ID" value="EJW90451.1"/>
    <property type="molecule type" value="Genomic_DNA"/>
</dbReference>
<gene>
    <name evidence="1" type="ORF">EVA_21441</name>
</gene>
<accession>J9F6D0</accession>
<dbReference type="AlphaFoldDB" id="J9F6D0"/>